<dbReference type="PANTHER" id="PTHR21310:SF54">
    <property type="entry name" value="AMINOGLYCOSIDE PHOSPHOTRANSFERASE DOMAIN-CONTAINING PROTEIN"/>
    <property type="match status" value="1"/>
</dbReference>
<dbReference type="Gene3D" id="3.90.1200.10">
    <property type="match status" value="1"/>
</dbReference>
<dbReference type="EMBL" id="HG992980">
    <property type="protein sequence ID" value="CAE7030240.1"/>
    <property type="molecule type" value="Genomic_DNA"/>
</dbReference>
<dbReference type="InterPro" id="IPR002575">
    <property type="entry name" value="Aminoglycoside_PTrfase"/>
</dbReference>
<proteinExistence type="predicted"/>
<dbReference type="Pfam" id="PF01636">
    <property type="entry name" value="APH"/>
    <property type="match status" value="1"/>
</dbReference>
<name>A0A6S6VZ55_9PLEO</name>
<dbReference type="InterPro" id="IPR051678">
    <property type="entry name" value="AGP_Transferase"/>
</dbReference>
<dbReference type="InterPro" id="IPR011009">
    <property type="entry name" value="Kinase-like_dom_sf"/>
</dbReference>
<protein>
    <submittedName>
        <fullName evidence="2">Phosphotransferase family protein</fullName>
    </submittedName>
</protein>
<dbReference type="Proteomes" id="UP000472372">
    <property type="component" value="Chromosome 4"/>
</dbReference>
<sequence>MTMHPQMLPPELPDSSQPCMDFTDSTWFKTHGRTREFPTPEHVRSFSMPPVCPHVVRFEDLGLIVKFGRVVSILEAINAWAVRRVFQDLVPIPEVYGWRVVKREEETCNGKIREVFIYMQLVQGPTLKQQWPTLSSEESIPESEQVIGSINHGLPPDNCLERLPLLRPFPTRAVFYDWFSWLWRRRVPDPQTIEDPWRELLPDDSPVVFTHGDLHRSNIIVTATSPTKVIAILDCEHAGWYPDYWEYCEAIYTAPYDGDWREYIDQFLEPHSCPLEAFDFYTRTLGKF</sequence>
<gene>
    <name evidence="2" type="ORF">PTTW11_04457</name>
</gene>
<dbReference type="SUPFAM" id="SSF56112">
    <property type="entry name" value="Protein kinase-like (PK-like)"/>
    <property type="match status" value="1"/>
</dbReference>
<evidence type="ECO:0000313" key="2">
    <source>
        <dbReference type="EMBL" id="CAE7030240.1"/>
    </source>
</evidence>
<accession>A0A6S6VZ55</accession>
<reference evidence="2" key="1">
    <citation type="submission" date="2021-02" db="EMBL/GenBank/DDBJ databases">
        <authorList>
            <person name="Syme A R."/>
            <person name="Syme A R."/>
            <person name="Moolhuijzen P."/>
        </authorList>
    </citation>
    <scope>NUCLEOTIDE SEQUENCE</scope>
    <source>
        <strain evidence="2">W1-1</strain>
    </source>
</reference>
<evidence type="ECO:0000313" key="3">
    <source>
        <dbReference type="Proteomes" id="UP000472372"/>
    </source>
</evidence>
<organism evidence="2 3">
    <name type="scientific">Pyrenophora teres f. teres</name>
    <dbReference type="NCBI Taxonomy" id="97479"/>
    <lineage>
        <taxon>Eukaryota</taxon>
        <taxon>Fungi</taxon>
        <taxon>Dikarya</taxon>
        <taxon>Ascomycota</taxon>
        <taxon>Pezizomycotina</taxon>
        <taxon>Dothideomycetes</taxon>
        <taxon>Pleosporomycetidae</taxon>
        <taxon>Pleosporales</taxon>
        <taxon>Pleosporineae</taxon>
        <taxon>Pleosporaceae</taxon>
        <taxon>Pyrenophora</taxon>
    </lineage>
</organism>
<feature type="domain" description="Aminoglycoside phosphotransferase" evidence="1">
    <location>
        <begin position="182"/>
        <end position="265"/>
    </location>
</feature>
<evidence type="ECO:0000259" key="1">
    <source>
        <dbReference type="Pfam" id="PF01636"/>
    </source>
</evidence>
<dbReference type="PANTHER" id="PTHR21310">
    <property type="entry name" value="AMINOGLYCOSIDE PHOSPHOTRANSFERASE-RELATED-RELATED"/>
    <property type="match status" value="1"/>
</dbReference>
<dbReference type="AlphaFoldDB" id="A0A6S6VZ55"/>